<evidence type="ECO:0000313" key="14">
    <source>
        <dbReference type="EMBL" id="GAE25539.1"/>
    </source>
</evidence>
<gene>
    <name evidence="14" type="ORF">JCM9140_1539</name>
</gene>
<dbReference type="CDD" id="cd12912">
    <property type="entry name" value="PDC2_MCP_like"/>
    <property type="match status" value="1"/>
</dbReference>
<evidence type="ECO:0000256" key="3">
    <source>
        <dbReference type="ARBA" id="ARBA00022500"/>
    </source>
</evidence>
<dbReference type="EMBL" id="BAUT01000011">
    <property type="protein sequence ID" value="GAE25539.1"/>
    <property type="molecule type" value="Genomic_DNA"/>
</dbReference>
<evidence type="ECO:0000259" key="12">
    <source>
        <dbReference type="PROSITE" id="PS50111"/>
    </source>
</evidence>
<evidence type="ECO:0000256" key="8">
    <source>
        <dbReference type="ARBA" id="ARBA00029447"/>
    </source>
</evidence>
<keyword evidence="4 11" id="KW-0812">Transmembrane</keyword>
<feature type="domain" description="Methyl-accepting transducer" evidence="12">
    <location>
        <begin position="372"/>
        <end position="622"/>
    </location>
</feature>
<evidence type="ECO:0000256" key="4">
    <source>
        <dbReference type="ARBA" id="ARBA00022692"/>
    </source>
</evidence>
<dbReference type="SMART" id="SM00304">
    <property type="entry name" value="HAMP"/>
    <property type="match status" value="1"/>
</dbReference>
<dbReference type="SMART" id="SM00283">
    <property type="entry name" value="MA"/>
    <property type="match status" value="1"/>
</dbReference>
<evidence type="ECO:0000256" key="1">
    <source>
        <dbReference type="ARBA" id="ARBA00004651"/>
    </source>
</evidence>
<dbReference type="Pfam" id="PF00015">
    <property type="entry name" value="MCPsignal"/>
    <property type="match status" value="1"/>
</dbReference>
<feature type="transmembrane region" description="Helical" evidence="11">
    <location>
        <begin position="9"/>
        <end position="28"/>
    </location>
</feature>
<dbReference type="InterPro" id="IPR004089">
    <property type="entry name" value="MCPsignal_dom"/>
</dbReference>
<name>W4Q2G0_9BACI</name>
<comment type="caution">
    <text evidence="14">The sequence shown here is derived from an EMBL/GenBank/DDBJ whole genome shotgun (WGS) entry which is preliminary data.</text>
</comment>
<dbReference type="PROSITE" id="PS50111">
    <property type="entry name" value="CHEMOTAXIS_TRANSDUC_2"/>
    <property type="match status" value="1"/>
</dbReference>
<comment type="similarity">
    <text evidence="8">Belongs to the methyl-accepting chemotaxis (MCP) protein family.</text>
</comment>
<evidence type="ECO:0000313" key="15">
    <source>
        <dbReference type="Proteomes" id="UP000018890"/>
    </source>
</evidence>
<dbReference type="STRING" id="1236970.JCM9140_1539"/>
<keyword evidence="3" id="KW-0145">Chemotaxis</keyword>
<dbReference type="Pfam" id="PF02743">
    <property type="entry name" value="dCache_1"/>
    <property type="match status" value="1"/>
</dbReference>
<dbReference type="Gene3D" id="3.30.450.20">
    <property type="entry name" value="PAS domain"/>
    <property type="match status" value="1"/>
</dbReference>
<feature type="domain" description="HAMP" evidence="13">
    <location>
        <begin position="299"/>
        <end position="353"/>
    </location>
</feature>
<reference evidence="14" key="1">
    <citation type="journal article" date="2014" name="Genome Announc.">
        <title>Draft Genome Sequences of Three Alkaliphilic Bacillus Strains, Bacillus wakoensis JCM 9140T, Bacillus akibai JCM 9157T, and Bacillus hemicellulosilyticus JCM 9152T.</title>
        <authorList>
            <person name="Yuki M."/>
            <person name="Oshima K."/>
            <person name="Suda W."/>
            <person name="Oshida Y."/>
            <person name="Kitamura K."/>
            <person name="Iida T."/>
            <person name="Hattori M."/>
            <person name="Ohkuma M."/>
        </authorList>
    </citation>
    <scope>NUCLEOTIDE SEQUENCE [LARGE SCALE GENOMIC DNA]</scope>
    <source>
        <strain evidence="14">JCM 9140</strain>
    </source>
</reference>
<feature type="transmembrane region" description="Helical" evidence="11">
    <location>
        <begin position="275"/>
        <end position="297"/>
    </location>
</feature>
<evidence type="ECO:0000259" key="13">
    <source>
        <dbReference type="PROSITE" id="PS50885"/>
    </source>
</evidence>
<evidence type="ECO:0000256" key="11">
    <source>
        <dbReference type="SAM" id="Phobius"/>
    </source>
</evidence>
<dbReference type="PANTHER" id="PTHR32089:SF112">
    <property type="entry name" value="LYSOZYME-LIKE PROTEIN-RELATED"/>
    <property type="match status" value="1"/>
</dbReference>
<evidence type="ECO:0000256" key="5">
    <source>
        <dbReference type="ARBA" id="ARBA00022989"/>
    </source>
</evidence>
<dbReference type="CDD" id="cd06225">
    <property type="entry name" value="HAMP"/>
    <property type="match status" value="1"/>
</dbReference>
<dbReference type="InterPro" id="IPR003660">
    <property type="entry name" value="HAMP_dom"/>
</dbReference>
<protein>
    <submittedName>
        <fullName evidence="14">Methyl-accepting chemotaxis protein</fullName>
    </submittedName>
</protein>
<keyword evidence="15" id="KW-1185">Reference proteome</keyword>
<feature type="coiled-coil region" evidence="10">
    <location>
        <begin position="429"/>
        <end position="456"/>
    </location>
</feature>
<dbReference type="SUPFAM" id="SSF58104">
    <property type="entry name" value="Methyl-accepting chemotaxis protein (MCP) signaling domain"/>
    <property type="match status" value="1"/>
</dbReference>
<dbReference type="Gene3D" id="6.10.340.10">
    <property type="match status" value="1"/>
</dbReference>
<dbReference type="GO" id="GO:0007165">
    <property type="term" value="P:signal transduction"/>
    <property type="evidence" value="ECO:0007669"/>
    <property type="project" value="UniProtKB-KW"/>
</dbReference>
<keyword evidence="6 11" id="KW-0472">Membrane</keyword>
<dbReference type="Gene3D" id="1.10.287.950">
    <property type="entry name" value="Methyl-accepting chemotaxis protein"/>
    <property type="match status" value="1"/>
</dbReference>
<evidence type="ECO:0000256" key="2">
    <source>
        <dbReference type="ARBA" id="ARBA00022475"/>
    </source>
</evidence>
<organism evidence="14 15">
    <name type="scientific">Halalkalibacter wakoensis JCM 9140</name>
    <dbReference type="NCBI Taxonomy" id="1236970"/>
    <lineage>
        <taxon>Bacteria</taxon>
        <taxon>Bacillati</taxon>
        <taxon>Bacillota</taxon>
        <taxon>Bacilli</taxon>
        <taxon>Bacillales</taxon>
        <taxon>Bacillaceae</taxon>
        <taxon>Halalkalibacter</taxon>
    </lineage>
</organism>
<keyword evidence="2" id="KW-1003">Cell membrane</keyword>
<comment type="subcellular location">
    <subcellularLocation>
        <location evidence="1">Cell membrane</location>
        <topology evidence="1">Multi-pass membrane protein</topology>
    </subcellularLocation>
</comment>
<dbReference type="CDD" id="cd11386">
    <property type="entry name" value="MCP_signal"/>
    <property type="match status" value="1"/>
</dbReference>
<dbReference type="AlphaFoldDB" id="W4Q2G0"/>
<dbReference type="Proteomes" id="UP000018890">
    <property type="component" value="Unassembled WGS sequence"/>
</dbReference>
<evidence type="ECO:0000256" key="6">
    <source>
        <dbReference type="ARBA" id="ARBA00023136"/>
    </source>
</evidence>
<dbReference type="RefSeq" id="WP_034744109.1">
    <property type="nucleotide sequence ID" value="NZ_BAUT01000011.1"/>
</dbReference>
<keyword evidence="10" id="KW-0175">Coiled coil</keyword>
<dbReference type="OrthoDB" id="9760371at2"/>
<evidence type="ECO:0000256" key="7">
    <source>
        <dbReference type="ARBA" id="ARBA00023224"/>
    </source>
</evidence>
<sequence length="658" mass="72158">MKLVVKNTVVMSLLITVSMISLSAIGYMKAKDFLYDRFQDQAFSQLDSVKANIDIWINGKQEAMEYIAEADELKASNESSATTLGTRIGERMDNPDAFGFMDANGLLYLDGAIIPVADFEHYQGGMSELTKTYDPVPSASPSVNGAPIVLSSAPVYDNNGAVVGVASGGNQIESLMTIISNITLGKSGYVTVFTSDGTIVAGQHPEDTLTKNMSDYENALLDQLVEESMNGQTGVVETNFNGEMSLLFYSKATEMDWGIMISIPTSEAFADANSLLNYFVIITVMFIVISAIISYVLNKRSLKPINDINKKIEELVNNEGDLTQRLPINRKDEVGALATNFNLLLDSLQDLLGGILQKGEVVSKHTNVLSENAEEMVQLSDAVTTNVQVSAELSKEQENGNKKNLESINGITHIVSGIKEHSSLVSDKTKVAYEEVERANTEVDELLREMNHIQKSVRHSSEIVRNLGNRSSEIGNIVQMITSITEQTNLLALNASIEAARAGEHGRGFAVVADEVRKLAEQSAESAKQIATLVREIQSETSTAVVEIESGTSQFETGMEKLRDVTGSLQNIYHSSKESTNEVDKIFIEVENLLGKVEEVENVIKINSQKFQESTKYIREVASTSEEQLSSIQGINDSIEQTAQFAEELRTLLHRFKI</sequence>
<dbReference type="Pfam" id="PF00672">
    <property type="entry name" value="HAMP"/>
    <property type="match status" value="1"/>
</dbReference>
<evidence type="ECO:0000256" key="9">
    <source>
        <dbReference type="PROSITE-ProRule" id="PRU00284"/>
    </source>
</evidence>
<dbReference type="InterPro" id="IPR033479">
    <property type="entry name" value="dCache_1"/>
</dbReference>
<keyword evidence="7 9" id="KW-0807">Transducer</keyword>
<evidence type="ECO:0000256" key="10">
    <source>
        <dbReference type="SAM" id="Coils"/>
    </source>
</evidence>
<proteinExistence type="inferred from homology"/>
<dbReference type="PROSITE" id="PS50885">
    <property type="entry name" value="HAMP"/>
    <property type="match status" value="1"/>
</dbReference>
<accession>W4Q2G0</accession>
<keyword evidence="5 11" id="KW-1133">Transmembrane helix</keyword>
<dbReference type="GO" id="GO:0006935">
    <property type="term" value="P:chemotaxis"/>
    <property type="evidence" value="ECO:0007669"/>
    <property type="project" value="UniProtKB-KW"/>
</dbReference>
<dbReference type="GO" id="GO:0005886">
    <property type="term" value="C:plasma membrane"/>
    <property type="evidence" value="ECO:0007669"/>
    <property type="project" value="UniProtKB-SubCell"/>
</dbReference>
<dbReference type="PANTHER" id="PTHR32089">
    <property type="entry name" value="METHYL-ACCEPTING CHEMOTAXIS PROTEIN MCPB"/>
    <property type="match status" value="1"/>
</dbReference>